<name>A0ABT5Z8P5_9ACTN</name>
<organism evidence="1 2">
    <name type="scientific">Streptantibioticus ferralitis</name>
    <dbReference type="NCBI Taxonomy" id="236510"/>
    <lineage>
        <taxon>Bacteria</taxon>
        <taxon>Bacillati</taxon>
        <taxon>Actinomycetota</taxon>
        <taxon>Actinomycetes</taxon>
        <taxon>Kitasatosporales</taxon>
        <taxon>Streptomycetaceae</taxon>
        <taxon>Streptantibioticus</taxon>
    </lineage>
</organism>
<sequence length="33" mass="4055">MEGEFGHNVRLEQERVRYHRLEEALNDLHHDPQ</sequence>
<comment type="caution">
    <text evidence="1">The sequence shown here is derived from an EMBL/GenBank/DDBJ whole genome shotgun (WGS) entry which is preliminary data.</text>
</comment>
<accession>A0ABT5Z8P5</accession>
<evidence type="ECO:0000313" key="2">
    <source>
        <dbReference type="Proteomes" id="UP001220022"/>
    </source>
</evidence>
<reference evidence="1 2" key="1">
    <citation type="submission" date="2023-03" db="EMBL/GenBank/DDBJ databases">
        <title>Draft genome sequence of type strain Streptomyces ferralitis JCM 14344.</title>
        <authorList>
            <person name="Klaysubun C."/>
            <person name="Duangmal K."/>
        </authorList>
    </citation>
    <scope>NUCLEOTIDE SEQUENCE [LARGE SCALE GENOMIC DNA]</scope>
    <source>
        <strain evidence="1 2">JCM 14344</strain>
    </source>
</reference>
<gene>
    <name evidence="1" type="ORF">P2L57_32130</name>
</gene>
<dbReference type="EMBL" id="JARHTQ010000031">
    <property type="protein sequence ID" value="MDF2260201.1"/>
    <property type="molecule type" value="Genomic_DNA"/>
</dbReference>
<dbReference type="Proteomes" id="UP001220022">
    <property type="component" value="Unassembled WGS sequence"/>
</dbReference>
<dbReference type="RefSeq" id="WP_275820572.1">
    <property type="nucleotide sequence ID" value="NZ_BAAANM010000036.1"/>
</dbReference>
<keyword evidence="2" id="KW-1185">Reference proteome</keyword>
<proteinExistence type="predicted"/>
<protein>
    <submittedName>
        <fullName evidence="1">Uncharacterized protein</fullName>
    </submittedName>
</protein>
<evidence type="ECO:0000313" key="1">
    <source>
        <dbReference type="EMBL" id="MDF2260201.1"/>
    </source>
</evidence>